<feature type="signal peptide" evidence="9">
    <location>
        <begin position="1"/>
        <end position="18"/>
    </location>
</feature>
<evidence type="ECO:0000256" key="3">
    <source>
        <dbReference type="ARBA" id="ARBA00022475"/>
    </source>
</evidence>
<dbReference type="AlphaFoldDB" id="A0A9W7FR95"/>
<comment type="caution">
    <text evidence="10">The sequence shown here is derived from an EMBL/GenBank/DDBJ whole genome shotgun (WGS) entry which is preliminary data.</text>
</comment>
<dbReference type="GO" id="GO:0005254">
    <property type="term" value="F:chloride channel activity"/>
    <property type="evidence" value="ECO:0007669"/>
    <property type="project" value="InterPro"/>
</dbReference>
<comment type="subcellular location">
    <subcellularLocation>
        <location evidence="1">Cell membrane</location>
        <topology evidence="1">Multi-pass membrane protein</topology>
    </subcellularLocation>
</comment>
<dbReference type="EMBL" id="BRXW01000265">
    <property type="protein sequence ID" value="GMI16769.1"/>
    <property type="molecule type" value="Genomic_DNA"/>
</dbReference>
<sequence length="417" mass="47169">MRLLLLLLVINLLQRSLTFSQTSRSLLPRSARLSTTCLSITRISTRNFTIPSKRPSTFLAAIREGSLEQAAAKLGRVPYGEESRKYRRTVFKQRDWLKHRSDTRLFDNLRKTIESGVVRAILLEVYTATAIAAFVCCWNALIGGYVDFSGISHSGYDSPLQPYLLLTLPALPFTLSSSSLGLLLVFRTNASYGRWLEGRKEWGRIMSHSNNILRQASVWNTNSKPQEELNDLRQSIWSFSRSLTRILRGDEDEENTILQLQLRTPPHHQALISTSPDLRAAVALQKLALTMDRLSIDEKKKVEMDKSVIIMNDASNSVERIYSSPVPLVYTRHTARFLSSYLLLLPLGLYPSFDTSWNHISTIPATAVVAIFLFGIDELAIQLEEPFSILPLEQMCKKMDLTNEAYVLSNNNDDSGK</sequence>
<proteinExistence type="predicted"/>
<keyword evidence="6" id="KW-0406">Ion transport</keyword>
<protein>
    <submittedName>
        <fullName evidence="10">Uncharacterized protein</fullName>
    </submittedName>
</protein>
<keyword evidence="9" id="KW-0732">Signal</keyword>
<keyword evidence="11" id="KW-1185">Reference proteome</keyword>
<keyword evidence="2" id="KW-0813">Transport</keyword>
<evidence type="ECO:0000256" key="4">
    <source>
        <dbReference type="ARBA" id="ARBA00022692"/>
    </source>
</evidence>
<keyword evidence="3" id="KW-1003">Cell membrane</keyword>
<dbReference type="Pfam" id="PF25539">
    <property type="entry name" value="Bestrophin_2"/>
    <property type="match status" value="1"/>
</dbReference>
<evidence type="ECO:0000256" key="9">
    <source>
        <dbReference type="SAM" id="SignalP"/>
    </source>
</evidence>
<keyword evidence="7 8" id="KW-0472">Membrane</keyword>
<accession>A0A9W7FR95</accession>
<dbReference type="Proteomes" id="UP001165122">
    <property type="component" value="Unassembled WGS sequence"/>
</dbReference>
<evidence type="ECO:0000313" key="10">
    <source>
        <dbReference type="EMBL" id="GMI16769.1"/>
    </source>
</evidence>
<evidence type="ECO:0000256" key="1">
    <source>
        <dbReference type="ARBA" id="ARBA00004651"/>
    </source>
</evidence>
<keyword evidence="4 8" id="KW-0812">Transmembrane</keyword>
<dbReference type="PANTHER" id="PTHR33281:SF19">
    <property type="entry name" value="VOLTAGE-DEPENDENT ANION CHANNEL-FORMING PROTEIN YNEE"/>
    <property type="match status" value="1"/>
</dbReference>
<evidence type="ECO:0000256" key="7">
    <source>
        <dbReference type="ARBA" id="ARBA00023136"/>
    </source>
</evidence>
<feature type="transmembrane region" description="Helical" evidence="8">
    <location>
        <begin position="163"/>
        <end position="186"/>
    </location>
</feature>
<dbReference type="OrthoDB" id="1368at2759"/>
<dbReference type="GO" id="GO:0005886">
    <property type="term" value="C:plasma membrane"/>
    <property type="evidence" value="ECO:0007669"/>
    <property type="project" value="UniProtKB-SubCell"/>
</dbReference>
<name>A0A9W7FR95_9STRA</name>
<evidence type="ECO:0000256" key="2">
    <source>
        <dbReference type="ARBA" id="ARBA00022448"/>
    </source>
</evidence>
<gene>
    <name evidence="10" type="ORF">TrLO_g12398</name>
</gene>
<feature type="chain" id="PRO_5040902568" evidence="9">
    <location>
        <begin position="19"/>
        <end position="417"/>
    </location>
</feature>
<dbReference type="InterPro" id="IPR044669">
    <property type="entry name" value="YneE/VCCN1/2-like"/>
</dbReference>
<evidence type="ECO:0000256" key="8">
    <source>
        <dbReference type="SAM" id="Phobius"/>
    </source>
</evidence>
<keyword evidence="5 8" id="KW-1133">Transmembrane helix</keyword>
<dbReference type="PANTHER" id="PTHR33281">
    <property type="entry name" value="UPF0187 PROTEIN YNEE"/>
    <property type="match status" value="1"/>
</dbReference>
<evidence type="ECO:0000256" key="6">
    <source>
        <dbReference type="ARBA" id="ARBA00023065"/>
    </source>
</evidence>
<organism evidence="10 11">
    <name type="scientific">Triparma laevis f. longispina</name>
    <dbReference type="NCBI Taxonomy" id="1714387"/>
    <lineage>
        <taxon>Eukaryota</taxon>
        <taxon>Sar</taxon>
        <taxon>Stramenopiles</taxon>
        <taxon>Ochrophyta</taxon>
        <taxon>Bolidophyceae</taxon>
        <taxon>Parmales</taxon>
        <taxon>Triparmaceae</taxon>
        <taxon>Triparma</taxon>
    </lineage>
</organism>
<reference evidence="11" key="1">
    <citation type="journal article" date="2023" name="Commun. Biol.">
        <title>Genome analysis of Parmales, the sister group of diatoms, reveals the evolutionary specialization of diatoms from phago-mixotrophs to photoautotrophs.</title>
        <authorList>
            <person name="Ban H."/>
            <person name="Sato S."/>
            <person name="Yoshikawa S."/>
            <person name="Yamada K."/>
            <person name="Nakamura Y."/>
            <person name="Ichinomiya M."/>
            <person name="Sato N."/>
            <person name="Blanc-Mathieu R."/>
            <person name="Endo H."/>
            <person name="Kuwata A."/>
            <person name="Ogata H."/>
        </authorList>
    </citation>
    <scope>NUCLEOTIDE SEQUENCE [LARGE SCALE GENOMIC DNA]</scope>
    <source>
        <strain evidence="11">NIES 3700</strain>
    </source>
</reference>
<evidence type="ECO:0000256" key="5">
    <source>
        <dbReference type="ARBA" id="ARBA00022989"/>
    </source>
</evidence>
<evidence type="ECO:0000313" key="11">
    <source>
        <dbReference type="Proteomes" id="UP001165122"/>
    </source>
</evidence>